<reference evidence="3" key="2">
    <citation type="journal article" date="2008" name="Nucleic Acids Res.">
        <title>The rice annotation project database (RAP-DB): 2008 update.</title>
        <authorList>
            <consortium name="The rice annotation project (RAP)"/>
        </authorList>
    </citation>
    <scope>GENOME REANNOTATION</scope>
    <source>
        <strain evidence="3">cv. Nipponbare</strain>
    </source>
</reference>
<gene>
    <name evidence="2" type="primary">OSJNBa0073L20.18</name>
</gene>
<evidence type="ECO:0000256" key="1">
    <source>
        <dbReference type="SAM" id="MobiDB-lite"/>
    </source>
</evidence>
<name>Q8S5Z0_ORYSJ</name>
<evidence type="ECO:0000313" key="2">
    <source>
        <dbReference type="EMBL" id="AAM19056.1"/>
    </source>
</evidence>
<evidence type="ECO:0000313" key="3">
    <source>
        <dbReference type="Proteomes" id="UP000000763"/>
    </source>
</evidence>
<feature type="compositionally biased region" description="Low complexity" evidence="1">
    <location>
        <begin position="80"/>
        <end position="91"/>
    </location>
</feature>
<reference evidence="3" key="1">
    <citation type="journal article" date="2005" name="Nature">
        <title>The map-based sequence of the rice genome.</title>
        <authorList>
            <consortium name="International rice genome sequencing project (IRGSP)"/>
            <person name="Matsumoto T."/>
            <person name="Wu J."/>
            <person name="Kanamori H."/>
            <person name="Katayose Y."/>
            <person name="Fujisawa M."/>
            <person name="Namiki N."/>
            <person name="Mizuno H."/>
            <person name="Yamamoto K."/>
            <person name="Antonio B.A."/>
            <person name="Baba T."/>
            <person name="Sakata K."/>
            <person name="Nagamura Y."/>
            <person name="Aoki H."/>
            <person name="Arikawa K."/>
            <person name="Arita K."/>
            <person name="Bito T."/>
            <person name="Chiden Y."/>
            <person name="Fujitsuka N."/>
            <person name="Fukunaka R."/>
            <person name="Hamada M."/>
            <person name="Harada C."/>
            <person name="Hayashi A."/>
            <person name="Hijishita S."/>
            <person name="Honda M."/>
            <person name="Hosokawa S."/>
            <person name="Ichikawa Y."/>
            <person name="Idonuma A."/>
            <person name="Iijima M."/>
            <person name="Ikeda M."/>
            <person name="Ikeno M."/>
            <person name="Ito K."/>
            <person name="Ito S."/>
            <person name="Ito T."/>
            <person name="Ito Y."/>
            <person name="Ito Y."/>
            <person name="Iwabuchi A."/>
            <person name="Kamiya K."/>
            <person name="Karasawa W."/>
            <person name="Kurita K."/>
            <person name="Katagiri S."/>
            <person name="Kikuta A."/>
            <person name="Kobayashi H."/>
            <person name="Kobayashi N."/>
            <person name="Machita K."/>
            <person name="Maehara T."/>
            <person name="Masukawa M."/>
            <person name="Mizubayashi T."/>
            <person name="Mukai Y."/>
            <person name="Nagasaki H."/>
            <person name="Nagata Y."/>
            <person name="Naito S."/>
            <person name="Nakashima M."/>
            <person name="Nakama Y."/>
            <person name="Nakamichi Y."/>
            <person name="Nakamura M."/>
            <person name="Meguro A."/>
            <person name="Negishi M."/>
            <person name="Ohta I."/>
            <person name="Ohta T."/>
            <person name="Okamoto M."/>
            <person name="Ono N."/>
            <person name="Saji S."/>
            <person name="Sakaguchi M."/>
            <person name="Sakai K."/>
            <person name="Shibata M."/>
            <person name="Shimokawa T."/>
            <person name="Song J."/>
            <person name="Takazaki Y."/>
            <person name="Terasawa K."/>
            <person name="Tsugane M."/>
            <person name="Tsuji K."/>
            <person name="Ueda S."/>
            <person name="Waki K."/>
            <person name="Yamagata H."/>
            <person name="Yamamoto M."/>
            <person name="Yamamoto S."/>
            <person name="Yamane H."/>
            <person name="Yoshiki S."/>
            <person name="Yoshihara R."/>
            <person name="Yukawa K."/>
            <person name="Zhong H."/>
            <person name="Yano M."/>
            <person name="Yuan Q."/>
            <person name="Ouyang S."/>
            <person name="Liu J."/>
            <person name="Jones K.M."/>
            <person name="Gansberger K."/>
            <person name="Moffat K."/>
            <person name="Hill J."/>
            <person name="Bera J."/>
            <person name="Fadrosh D."/>
            <person name="Jin S."/>
            <person name="Johri S."/>
            <person name="Kim M."/>
            <person name="Overton L."/>
            <person name="Reardon M."/>
            <person name="Tsitrin T."/>
            <person name="Vuong H."/>
            <person name="Weaver B."/>
            <person name="Ciecko A."/>
            <person name="Tallon L."/>
            <person name="Jackson J."/>
            <person name="Pai G."/>
            <person name="Aken S.V."/>
            <person name="Utterback T."/>
            <person name="Reidmuller S."/>
            <person name="Feldblyum T."/>
            <person name="Hsiao J."/>
            <person name="Zismann V."/>
            <person name="Iobst S."/>
            <person name="de Vazeille A.R."/>
            <person name="Buell C.R."/>
            <person name="Ying K."/>
            <person name="Li Y."/>
            <person name="Lu T."/>
            <person name="Huang Y."/>
            <person name="Zhao Q."/>
            <person name="Feng Q."/>
            <person name="Zhang L."/>
            <person name="Zhu J."/>
            <person name="Weng Q."/>
            <person name="Mu J."/>
            <person name="Lu Y."/>
            <person name="Fan D."/>
            <person name="Liu Y."/>
            <person name="Guan J."/>
            <person name="Zhang Y."/>
            <person name="Yu S."/>
            <person name="Liu X."/>
            <person name="Zhang Y."/>
            <person name="Hong G."/>
            <person name="Han B."/>
            <person name="Choisne N."/>
            <person name="Demange N."/>
            <person name="Orjeda G."/>
            <person name="Samain S."/>
            <person name="Cattolico L."/>
            <person name="Pelletier E."/>
            <person name="Couloux A."/>
            <person name="Segurens B."/>
            <person name="Wincker P."/>
            <person name="D'Hont A."/>
            <person name="Scarpelli C."/>
            <person name="Weissenbach J."/>
            <person name="Salanoubat M."/>
            <person name="Quetier F."/>
            <person name="Yu Y."/>
            <person name="Kim H.R."/>
            <person name="Rambo T."/>
            <person name="Currie J."/>
            <person name="Collura K."/>
            <person name="Luo M."/>
            <person name="Yang T."/>
            <person name="Ammiraju J.S.S."/>
            <person name="Engler F."/>
            <person name="Soderlund C."/>
            <person name="Wing R.A."/>
            <person name="Palmer L.E."/>
            <person name="de la Bastide M."/>
            <person name="Spiegel L."/>
            <person name="Nascimento L."/>
            <person name="Zutavern T."/>
            <person name="O'Shaughnessy A."/>
            <person name="Dike S."/>
            <person name="Dedhia N."/>
            <person name="Preston R."/>
            <person name="Balija V."/>
            <person name="McCombie W.R."/>
            <person name="Chow T."/>
            <person name="Chen H."/>
            <person name="Chung M."/>
            <person name="Chen C."/>
            <person name="Shaw J."/>
            <person name="Wu H."/>
            <person name="Hsiao K."/>
            <person name="Chao Y."/>
            <person name="Chu M."/>
            <person name="Cheng C."/>
            <person name="Hour A."/>
            <person name="Lee P."/>
            <person name="Lin S."/>
            <person name="Lin Y."/>
            <person name="Liou J."/>
            <person name="Liu S."/>
            <person name="Hsing Y."/>
            <person name="Raghuvanshi S."/>
            <person name="Mohanty A."/>
            <person name="Bharti A.K."/>
            <person name="Gaur A."/>
            <person name="Gupta V."/>
            <person name="Kumar D."/>
            <person name="Ravi V."/>
            <person name="Vij S."/>
            <person name="Kapur A."/>
            <person name="Khurana P."/>
            <person name="Khurana P."/>
            <person name="Khurana J.P."/>
            <person name="Tyagi A.K."/>
            <person name="Gaikwad K."/>
            <person name="Singh A."/>
            <person name="Dalal V."/>
            <person name="Srivastava S."/>
            <person name="Dixit A."/>
            <person name="Pal A.K."/>
            <person name="Ghazi I.A."/>
            <person name="Yadav M."/>
            <person name="Pandit A."/>
            <person name="Bhargava A."/>
            <person name="Sureshbabu K."/>
            <person name="Batra K."/>
            <person name="Sharma T.R."/>
            <person name="Mohapatra T."/>
            <person name="Singh N.K."/>
            <person name="Messing J."/>
            <person name="Nelson A.B."/>
            <person name="Fuks G."/>
            <person name="Kavchok S."/>
            <person name="Keizer G."/>
            <person name="Linton E."/>
            <person name="Llaca V."/>
            <person name="Song R."/>
            <person name="Tanyolac B."/>
            <person name="Young S."/>
            <person name="Ho-Il K."/>
            <person name="Hahn J.H."/>
            <person name="Sangsakoo G."/>
            <person name="Vanavichit A."/>
            <person name="de Mattos Luiz.A.T."/>
            <person name="Zimmer P.D."/>
            <person name="Malone G."/>
            <person name="Dellagostin O."/>
            <person name="de Oliveira A.C."/>
            <person name="Bevan M."/>
            <person name="Bancroft I."/>
            <person name="Minx P."/>
            <person name="Cordum H."/>
            <person name="Wilson R."/>
            <person name="Cheng Z."/>
            <person name="Jin W."/>
            <person name="Jiang J."/>
            <person name="Leong S.A."/>
            <person name="Iwama H."/>
            <person name="Gojobori T."/>
            <person name="Itoh T."/>
            <person name="Niimura Y."/>
            <person name="Fujii Y."/>
            <person name="Habara T."/>
            <person name="Sakai H."/>
            <person name="Sato Y."/>
            <person name="Wilson G."/>
            <person name="Kumar K."/>
            <person name="McCouch S."/>
            <person name="Juretic N."/>
            <person name="Hoen D."/>
            <person name="Wright S."/>
            <person name="Bruskiewich R."/>
            <person name="Bureau T."/>
            <person name="Miyao A."/>
            <person name="Hirochika H."/>
            <person name="Nishikawa T."/>
            <person name="Kadowaki K."/>
            <person name="Sugiura M."/>
            <person name="Burr B."/>
            <person name="Sasaki T."/>
        </authorList>
    </citation>
    <scope>NUCLEOTIDE SEQUENCE [LARGE SCALE GENOMIC DNA]</scope>
    <source>
        <strain evidence="3">cv. Nipponbare</strain>
    </source>
</reference>
<sequence>MAIYRAPYLSSFGRHLSLSPPSAETFSPRAPTLSVAGSRSSRHALPPRSSPLCAATSLGSAKSSSTPAAGYFAPKSTGAPSSPSTRSSPSRFDLRRGPAAPPVIAKLHRHLCWIRSCEEKPVRHLSSTEDRRKVVAFVDQNLAALRSSSPVISFAVRRRISVGKNRRHLLYLPVPSICVIVPWFAGNRSHAVHRRVTLKPSRRFSPLLGSRVI</sequence>
<proteinExistence type="predicted"/>
<protein>
    <submittedName>
        <fullName evidence="2">Uncharacterized protein</fullName>
    </submittedName>
</protein>
<accession>Q8S5Z0</accession>
<dbReference type="AlphaFoldDB" id="Q8S5Z0"/>
<feature type="region of interest" description="Disordered" evidence="1">
    <location>
        <begin position="19"/>
        <end position="96"/>
    </location>
</feature>
<dbReference type="Proteomes" id="UP000000763">
    <property type="component" value="Chromosome 10"/>
</dbReference>
<dbReference type="EMBL" id="AC099774">
    <property type="protein sequence ID" value="AAM19056.1"/>
    <property type="molecule type" value="Genomic_DNA"/>
</dbReference>
<organism evidence="2 3">
    <name type="scientific">Oryza sativa subsp. japonica</name>
    <name type="common">Rice</name>
    <dbReference type="NCBI Taxonomy" id="39947"/>
    <lineage>
        <taxon>Eukaryota</taxon>
        <taxon>Viridiplantae</taxon>
        <taxon>Streptophyta</taxon>
        <taxon>Embryophyta</taxon>
        <taxon>Tracheophyta</taxon>
        <taxon>Spermatophyta</taxon>
        <taxon>Magnoliopsida</taxon>
        <taxon>Liliopsida</taxon>
        <taxon>Poales</taxon>
        <taxon>Poaceae</taxon>
        <taxon>BOP clade</taxon>
        <taxon>Oryzoideae</taxon>
        <taxon>Oryzeae</taxon>
        <taxon>Oryzinae</taxon>
        <taxon>Oryza</taxon>
        <taxon>Oryza sativa</taxon>
    </lineage>
</organism>
<feature type="compositionally biased region" description="Polar residues" evidence="1">
    <location>
        <begin position="57"/>
        <end position="67"/>
    </location>
</feature>